<evidence type="ECO:0008006" key="4">
    <source>
        <dbReference type="Google" id="ProtNLM"/>
    </source>
</evidence>
<keyword evidence="1" id="KW-0812">Transmembrane</keyword>
<dbReference type="Proteomes" id="UP001316803">
    <property type="component" value="Unassembled WGS sequence"/>
</dbReference>
<protein>
    <recommendedName>
        <fullName evidence="4">F-box domain-containing protein</fullName>
    </recommendedName>
</protein>
<evidence type="ECO:0000313" key="3">
    <source>
        <dbReference type="Proteomes" id="UP001316803"/>
    </source>
</evidence>
<feature type="transmembrane region" description="Helical" evidence="1">
    <location>
        <begin position="174"/>
        <end position="193"/>
    </location>
</feature>
<keyword evidence="3" id="KW-1185">Reference proteome</keyword>
<dbReference type="EMBL" id="JAKLMC020000008">
    <property type="protein sequence ID" value="KAK5954594.1"/>
    <property type="molecule type" value="Genomic_DNA"/>
</dbReference>
<dbReference type="AlphaFoldDB" id="A0AAN8EFP4"/>
<comment type="caution">
    <text evidence="2">The sequence shown here is derived from an EMBL/GenBank/DDBJ whole genome shotgun (WGS) entry which is preliminary data.</text>
</comment>
<accession>A0AAN8EFP4</accession>
<gene>
    <name evidence="2" type="ORF">OHC33_004316</name>
</gene>
<keyword evidence="1" id="KW-1133">Transmembrane helix</keyword>
<evidence type="ECO:0000256" key="1">
    <source>
        <dbReference type="SAM" id="Phobius"/>
    </source>
</evidence>
<keyword evidence="1" id="KW-0472">Membrane</keyword>
<sequence length="194" mass="22701">MANIDSLPAELLHLVMQHLDLNHDSRFFMRAGSARKSLGLRYLRPIDKDTDMSIFDAMRVCRVWRDIAVETTLKMTGDWEVNHPSKEGLGRRVQVALAIENSIRQKKKQQQSYYKTLKWFEETQRNELYISDQKMPAYLAYERHLARWRSKMNESGVTEPVFGAGWTRLRIASCFFWVMVILCILTATVWLALS</sequence>
<name>A0AAN8EFP4_9EURO</name>
<reference evidence="2 3" key="1">
    <citation type="submission" date="2022-12" db="EMBL/GenBank/DDBJ databases">
        <title>Genomic features and morphological characterization of a novel Knufia sp. strain isolated from spacecraft assembly facility.</title>
        <authorList>
            <person name="Teixeira M."/>
            <person name="Chander A.M."/>
            <person name="Stajich J.E."/>
            <person name="Venkateswaran K."/>
        </authorList>
    </citation>
    <scope>NUCLEOTIDE SEQUENCE [LARGE SCALE GENOMIC DNA]</scope>
    <source>
        <strain evidence="2 3">FJI-L2-BK-P2</strain>
    </source>
</reference>
<evidence type="ECO:0000313" key="2">
    <source>
        <dbReference type="EMBL" id="KAK5954594.1"/>
    </source>
</evidence>
<organism evidence="2 3">
    <name type="scientific">Knufia fluminis</name>
    <dbReference type="NCBI Taxonomy" id="191047"/>
    <lineage>
        <taxon>Eukaryota</taxon>
        <taxon>Fungi</taxon>
        <taxon>Dikarya</taxon>
        <taxon>Ascomycota</taxon>
        <taxon>Pezizomycotina</taxon>
        <taxon>Eurotiomycetes</taxon>
        <taxon>Chaetothyriomycetidae</taxon>
        <taxon>Chaetothyriales</taxon>
        <taxon>Trichomeriaceae</taxon>
        <taxon>Knufia</taxon>
    </lineage>
</organism>
<proteinExistence type="predicted"/>